<dbReference type="Pfam" id="PF02594">
    <property type="entry name" value="DUF167"/>
    <property type="match status" value="1"/>
</dbReference>
<evidence type="ECO:0000256" key="1">
    <source>
        <dbReference type="ARBA" id="ARBA00010364"/>
    </source>
</evidence>
<comment type="similarity">
    <text evidence="1">Belongs to the UPF0235 family.</text>
</comment>
<proteinExistence type="inferred from homology"/>
<sequence>MNIRVVPNAKHNKVLEEKDRLKVYLTAPAVDGKANKALIEILAEHFNMRKSKIKIIKGEKNREKVIKFLD</sequence>
<gene>
    <name evidence="2" type="ORF">FD145_1108</name>
</gene>
<dbReference type="PANTHER" id="PTHR13420">
    <property type="entry name" value="UPF0235 PROTEIN C15ORF40"/>
    <property type="match status" value="1"/>
</dbReference>
<dbReference type="Proteomes" id="UP000488506">
    <property type="component" value="Unassembled WGS sequence"/>
</dbReference>
<dbReference type="GO" id="GO:0005737">
    <property type="term" value="C:cytoplasm"/>
    <property type="evidence" value="ECO:0007669"/>
    <property type="project" value="TreeGrafter"/>
</dbReference>
<evidence type="ECO:0000313" key="3">
    <source>
        <dbReference type="Proteomes" id="UP000488506"/>
    </source>
</evidence>
<reference evidence="2 3" key="1">
    <citation type="submission" date="2019-12" db="EMBL/GenBank/DDBJ databases">
        <authorList>
            <person name="Wolfe R."/>
            <person name="Danczak R."/>
            <person name="Wilkins M."/>
        </authorList>
    </citation>
    <scope>NUCLEOTIDE SEQUENCE [LARGE SCALE GENOMIC DNA]</scope>
    <source>
        <strain evidence="2">X2_MaxBin.013</strain>
    </source>
</reference>
<dbReference type="AlphaFoldDB" id="A0A833L0I3"/>
<comment type="caution">
    <text evidence="2">The sequence shown here is derived from an EMBL/GenBank/DDBJ whole genome shotgun (WGS) entry which is preliminary data.</text>
</comment>
<dbReference type="PANTHER" id="PTHR13420:SF7">
    <property type="entry name" value="UPF0235 PROTEIN C15ORF40"/>
    <property type="match status" value="1"/>
</dbReference>
<dbReference type="Gene3D" id="3.30.1200.10">
    <property type="entry name" value="YggU-like"/>
    <property type="match status" value="1"/>
</dbReference>
<dbReference type="InterPro" id="IPR003746">
    <property type="entry name" value="DUF167"/>
</dbReference>
<dbReference type="InterPro" id="IPR036591">
    <property type="entry name" value="YggU-like_sf"/>
</dbReference>
<evidence type="ECO:0000313" key="2">
    <source>
        <dbReference type="EMBL" id="KAF0133792.1"/>
    </source>
</evidence>
<dbReference type="SMART" id="SM01152">
    <property type="entry name" value="DUF167"/>
    <property type="match status" value="1"/>
</dbReference>
<protein>
    <submittedName>
        <fullName evidence="2">Uncharacterized protein</fullName>
    </submittedName>
</protein>
<dbReference type="SUPFAM" id="SSF69786">
    <property type="entry name" value="YggU-like"/>
    <property type="match status" value="1"/>
</dbReference>
<organism evidence="2 3">
    <name type="scientific">Candidatus Saganbacteria bacterium</name>
    <dbReference type="NCBI Taxonomy" id="2575572"/>
    <lineage>
        <taxon>Bacteria</taxon>
        <taxon>Bacillati</taxon>
        <taxon>Saganbacteria</taxon>
    </lineage>
</organism>
<dbReference type="EMBL" id="WPAF01000018">
    <property type="protein sequence ID" value="KAF0133792.1"/>
    <property type="molecule type" value="Genomic_DNA"/>
</dbReference>
<dbReference type="NCBIfam" id="TIGR00251">
    <property type="entry name" value="DUF167 family protein"/>
    <property type="match status" value="1"/>
</dbReference>
<accession>A0A833L0I3</accession>
<name>A0A833L0I3_UNCSA</name>